<dbReference type="EMBL" id="UINC01000224">
    <property type="protein sequence ID" value="SUZ51519.1"/>
    <property type="molecule type" value="Genomic_DNA"/>
</dbReference>
<protein>
    <submittedName>
        <fullName evidence="1">Uncharacterized protein</fullName>
    </submittedName>
</protein>
<gene>
    <name evidence="1" type="ORF">METZ01_LOCUS4373</name>
</gene>
<accession>A0A381NAQ3</accession>
<sequence>MKIEYNSMFLGALLGVLGVFVILLLVGNVETEFSFNTGKKPNDFNKNIDVSIERIVKNKQDHTDVIVKASGDVTKEDIDKELDRLFKEHDINKKDSNVNIDVRINS</sequence>
<evidence type="ECO:0000313" key="1">
    <source>
        <dbReference type="EMBL" id="SUZ51519.1"/>
    </source>
</evidence>
<reference evidence="1" key="1">
    <citation type="submission" date="2018-05" db="EMBL/GenBank/DDBJ databases">
        <authorList>
            <person name="Lanie J.A."/>
            <person name="Ng W.-L."/>
            <person name="Kazmierczak K.M."/>
            <person name="Andrzejewski T.M."/>
            <person name="Davidsen T.M."/>
            <person name="Wayne K.J."/>
            <person name="Tettelin H."/>
            <person name="Glass J.I."/>
            <person name="Rusch D."/>
            <person name="Podicherti R."/>
            <person name="Tsui H.-C.T."/>
            <person name="Winkler M.E."/>
        </authorList>
    </citation>
    <scope>NUCLEOTIDE SEQUENCE</scope>
</reference>
<organism evidence="1">
    <name type="scientific">marine metagenome</name>
    <dbReference type="NCBI Taxonomy" id="408172"/>
    <lineage>
        <taxon>unclassified sequences</taxon>
        <taxon>metagenomes</taxon>
        <taxon>ecological metagenomes</taxon>
    </lineage>
</organism>
<proteinExistence type="predicted"/>
<dbReference type="AlphaFoldDB" id="A0A381NAQ3"/>
<name>A0A381NAQ3_9ZZZZ</name>